<evidence type="ECO:0000313" key="6">
    <source>
        <dbReference type="EMBL" id="GCL65505.1"/>
    </source>
</evidence>
<feature type="transmembrane region" description="Helical" evidence="5">
    <location>
        <begin position="59"/>
        <end position="79"/>
    </location>
</feature>
<feature type="transmembrane region" description="Helical" evidence="5">
    <location>
        <begin position="237"/>
        <end position="260"/>
    </location>
</feature>
<evidence type="ECO:0000256" key="4">
    <source>
        <dbReference type="ARBA" id="ARBA00023136"/>
    </source>
</evidence>
<name>A0A480B0J8_9BURK</name>
<dbReference type="Pfam" id="PF04610">
    <property type="entry name" value="TrbL"/>
    <property type="match status" value="1"/>
</dbReference>
<sequence length="352" mass="35667">MFTKLEAWFNTFFVGYAARVSGDLAVGLVPIALLLVTIYVAVYGLAVMRGEASEPVGTFAWKMVKVGAILSFALPGLYYSGNVVAWATGLQDGLATLFVAPRAAAATTAFGALDLANTQANEQLALLWKDAGMFRLDLVLASVLFSLGTTIFLVLGAFVGLLGKLILTFALAIGPLAILCLIFKSTARFFDSWLSFVLSAVVLSWFVFFALGMSLYVSDRVLQAISTGSAFVAGVPGSVGALEAAGTYLTVMCLLAIVLFQAPSLASSLTGGASIQSGTQMVTNSMVAMRAMGGGRSGGSGAAGGGGSLSRGGGAAYVAGRAAGAVGSAGGAVAGGARAAYQRVAQRGGVST</sequence>
<keyword evidence="7" id="KW-1185">Reference proteome</keyword>
<reference evidence="7" key="1">
    <citation type="submission" date="2019-03" db="EMBL/GenBank/DDBJ databases">
        <title>Aquabacterium pictum sp.nov., the first bacteriochlorophyll a-containing freshwater bacterium in the genus Aquabacterium of the class Betaproteobacteria.</title>
        <authorList>
            <person name="Hirose S."/>
            <person name="Tank M."/>
            <person name="Hara E."/>
            <person name="Tamaki H."/>
            <person name="Takaichi S."/>
            <person name="Haruta S."/>
            <person name="Hanada S."/>
        </authorList>
    </citation>
    <scope>NUCLEOTIDE SEQUENCE [LARGE SCALE GENOMIC DNA]</scope>
    <source>
        <strain evidence="7">W35</strain>
    </source>
</reference>
<comment type="caution">
    <text evidence="6">The sequence shown here is derived from an EMBL/GenBank/DDBJ whole genome shotgun (WGS) entry which is preliminary data.</text>
</comment>
<feature type="transmembrane region" description="Helical" evidence="5">
    <location>
        <begin position="165"/>
        <end position="183"/>
    </location>
</feature>
<dbReference type="RefSeq" id="WP_137735214.1">
    <property type="nucleotide sequence ID" value="NZ_BJCL01000017.1"/>
</dbReference>
<feature type="transmembrane region" description="Helical" evidence="5">
    <location>
        <begin position="138"/>
        <end position="159"/>
    </location>
</feature>
<evidence type="ECO:0000313" key="7">
    <source>
        <dbReference type="Proteomes" id="UP000301751"/>
    </source>
</evidence>
<protein>
    <recommendedName>
        <fullName evidence="8">Type IV secretion system protein VirB6</fullName>
    </recommendedName>
</protein>
<keyword evidence="2 5" id="KW-0812">Transmembrane</keyword>
<evidence type="ECO:0000256" key="1">
    <source>
        <dbReference type="ARBA" id="ARBA00004141"/>
    </source>
</evidence>
<dbReference type="EMBL" id="BJCL01000017">
    <property type="protein sequence ID" value="GCL65505.1"/>
    <property type="molecule type" value="Genomic_DNA"/>
</dbReference>
<keyword evidence="3 5" id="KW-1133">Transmembrane helix</keyword>
<feature type="transmembrane region" description="Helical" evidence="5">
    <location>
        <begin position="99"/>
        <end position="117"/>
    </location>
</feature>
<gene>
    <name evidence="6" type="ORF">AQPW35_45860</name>
</gene>
<dbReference type="InterPro" id="IPR007688">
    <property type="entry name" value="Conjugal_tfr_TrbL/VirB6"/>
</dbReference>
<dbReference type="OrthoDB" id="9077370at2"/>
<evidence type="ECO:0000256" key="2">
    <source>
        <dbReference type="ARBA" id="ARBA00022692"/>
    </source>
</evidence>
<evidence type="ECO:0008006" key="8">
    <source>
        <dbReference type="Google" id="ProtNLM"/>
    </source>
</evidence>
<dbReference type="GO" id="GO:0030255">
    <property type="term" value="P:protein secretion by the type IV secretion system"/>
    <property type="evidence" value="ECO:0007669"/>
    <property type="project" value="InterPro"/>
</dbReference>
<organism evidence="6 7">
    <name type="scientific">Pseudaquabacterium pictum</name>
    <dbReference type="NCBI Taxonomy" id="2315236"/>
    <lineage>
        <taxon>Bacteria</taxon>
        <taxon>Pseudomonadati</taxon>
        <taxon>Pseudomonadota</taxon>
        <taxon>Betaproteobacteria</taxon>
        <taxon>Burkholderiales</taxon>
        <taxon>Sphaerotilaceae</taxon>
        <taxon>Pseudaquabacterium</taxon>
    </lineage>
</organism>
<keyword evidence="4 5" id="KW-0472">Membrane</keyword>
<dbReference type="AlphaFoldDB" id="A0A480B0J8"/>
<dbReference type="Proteomes" id="UP000301751">
    <property type="component" value="Unassembled WGS sequence"/>
</dbReference>
<evidence type="ECO:0000256" key="3">
    <source>
        <dbReference type="ARBA" id="ARBA00022989"/>
    </source>
</evidence>
<comment type="subcellular location">
    <subcellularLocation>
        <location evidence="1">Membrane</location>
        <topology evidence="1">Multi-pass membrane protein</topology>
    </subcellularLocation>
</comment>
<proteinExistence type="predicted"/>
<feature type="transmembrane region" description="Helical" evidence="5">
    <location>
        <begin position="24"/>
        <end position="47"/>
    </location>
</feature>
<evidence type="ECO:0000256" key="5">
    <source>
        <dbReference type="SAM" id="Phobius"/>
    </source>
</evidence>
<accession>A0A480B0J8</accession>
<dbReference type="GO" id="GO:0016020">
    <property type="term" value="C:membrane"/>
    <property type="evidence" value="ECO:0007669"/>
    <property type="project" value="UniProtKB-SubCell"/>
</dbReference>
<feature type="transmembrane region" description="Helical" evidence="5">
    <location>
        <begin position="195"/>
        <end position="217"/>
    </location>
</feature>